<accession>A0A2D0AHJ5</accession>
<dbReference type="Proteomes" id="UP000198034">
    <property type="component" value="Unassembled WGS sequence"/>
</dbReference>
<gene>
    <name evidence="3" type="ORF">BWK62_11630</name>
</gene>
<protein>
    <recommendedName>
        <fullName evidence="5">DUF2520 domain-containing protein</fullName>
    </recommendedName>
</protein>
<dbReference type="InterPro" id="IPR037108">
    <property type="entry name" value="TM1727-like_C_sf"/>
</dbReference>
<dbReference type="PANTHER" id="PTHR40459">
    <property type="entry name" value="CONSERVED HYPOTHETICAL ALANINE AND LEUCINE RICH PROTEIN"/>
    <property type="match status" value="1"/>
</dbReference>
<dbReference type="SUPFAM" id="SSF48179">
    <property type="entry name" value="6-phosphogluconate dehydrogenase C-terminal domain-like"/>
    <property type="match status" value="1"/>
</dbReference>
<evidence type="ECO:0000259" key="2">
    <source>
        <dbReference type="Pfam" id="PF10728"/>
    </source>
</evidence>
<dbReference type="SUPFAM" id="SSF51735">
    <property type="entry name" value="NAD(P)-binding Rossmann-fold domains"/>
    <property type="match status" value="1"/>
</dbReference>
<dbReference type="InterPro" id="IPR028939">
    <property type="entry name" value="P5C_Rdtase_cat_N"/>
</dbReference>
<dbReference type="AlphaFoldDB" id="A0A2D0AHJ5"/>
<dbReference type="Gene3D" id="1.10.1040.20">
    <property type="entry name" value="ProC-like, C-terminal domain"/>
    <property type="match status" value="1"/>
</dbReference>
<reference evidence="3 4" key="1">
    <citation type="journal article" date="2017" name="Infect. Genet. Evol.">
        <title>Comparative genome analysis of fish pathogen Flavobacterium columnare reveals extensive sequence diversity within the species.</title>
        <authorList>
            <person name="Kayansamruaj P."/>
            <person name="Dong H.T."/>
            <person name="Hirono I."/>
            <person name="Kondo H."/>
            <person name="Senapin S."/>
            <person name="Rodkhum C."/>
        </authorList>
    </citation>
    <scope>NUCLEOTIDE SEQUENCE [LARGE SCALE GENOMIC DNA]</scope>
    <source>
        <strain evidence="3 4">1214</strain>
    </source>
</reference>
<dbReference type="PANTHER" id="PTHR40459:SF1">
    <property type="entry name" value="CONSERVED HYPOTHETICAL ALANINE AND LEUCINE RICH PROTEIN"/>
    <property type="match status" value="1"/>
</dbReference>
<name>A0A2D0AHJ5_9FLAO</name>
<proteinExistence type="predicted"/>
<evidence type="ECO:0008006" key="5">
    <source>
        <dbReference type="Google" id="ProtNLM"/>
    </source>
</evidence>
<dbReference type="Pfam" id="PF03807">
    <property type="entry name" value="F420_oxidored"/>
    <property type="match status" value="1"/>
</dbReference>
<evidence type="ECO:0000259" key="1">
    <source>
        <dbReference type="Pfam" id="PF03807"/>
    </source>
</evidence>
<evidence type="ECO:0000313" key="4">
    <source>
        <dbReference type="Proteomes" id="UP000198034"/>
    </source>
</evidence>
<dbReference type="InterPro" id="IPR008927">
    <property type="entry name" value="6-PGluconate_DH-like_C_sf"/>
</dbReference>
<dbReference type="OrthoDB" id="9810755at2"/>
<feature type="domain" description="Pyrroline-5-carboxylate reductase catalytic N-terminal" evidence="1">
    <location>
        <begin position="4"/>
        <end position="87"/>
    </location>
</feature>
<comment type="caution">
    <text evidence="3">The sequence shown here is derived from an EMBL/GenBank/DDBJ whole genome shotgun (WGS) entry which is preliminary data.</text>
</comment>
<dbReference type="InterPro" id="IPR036291">
    <property type="entry name" value="NAD(P)-bd_dom_sf"/>
</dbReference>
<dbReference type="Gene3D" id="3.40.50.720">
    <property type="entry name" value="NAD(P)-binding Rossmann-like Domain"/>
    <property type="match status" value="1"/>
</dbReference>
<sequence length="250" mass="28398">MTTVVILGSGNVASHLIKAFQLTKEVEVTQVYTRNNTAEIPNFPTNKIVHTLEELQDADVYILSVTDAAISSLAKKIPFQNKLIIHTSGTVNIQSLPETTRKGVFYPLQTFSKNKTISFKEIPICIEAEHYEDYLVLEKIARSISNQVFNINSEQRKSLHVSAVFVCNFVNYLYQIGNEICIENKVPFEILQPLIQETANKIKELRPKDAQTGPAKRKDTVTINEHLHFLQNDTHKEIYKLLTKSIIDNV</sequence>
<organism evidence="3 4">
    <name type="scientific">Flavobacterium columnare</name>
    <dbReference type="NCBI Taxonomy" id="996"/>
    <lineage>
        <taxon>Bacteria</taxon>
        <taxon>Pseudomonadati</taxon>
        <taxon>Bacteroidota</taxon>
        <taxon>Flavobacteriia</taxon>
        <taxon>Flavobacteriales</taxon>
        <taxon>Flavobacteriaceae</taxon>
        <taxon>Flavobacterium</taxon>
    </lineage>
</organism>
<dbReference type="Pfam" id="PF10728">
    <property type="entry name" value="DUF2520"/>
    <property type="match status" value="1"/>
</dbReference>
<dbReference type="EMBL" id="MTCY01000038">
    <property type="protein sequence ID" value="OWP75604.1"/>
    <property type="molecule type" value="Genomic_DNA"/>
</dbReference>
<dbReference type="InterPro" id="IPR018931">
    <property type="entry name" value="DUF2520"/>
</dbReference>
<evidence type="ECO:0000313" key="3">
    <source>
        <dbReference type="EMBL" id="OWP75604.1"/>
    </source>
</evidence>
<feature type="domain" description="DUF2520" evidence="2">
    <location>
        <begin position="122"/>
        <end position="246"/>
    </location>
</feature>